<evidence type="ECO:0000313" key="2">
    <source>
        <dbReference type="Ensembl" id="ENSCABP00000025513.1"/>
    </source>
</evidence>
<dbReference type="AlphaFoldDB" id="A0A8C0J2F3"/>
<dbReference type="SMART" id="SM00612">
    <property type="entry name" value="Kelch"/>
    <property type="match status" value="4"/>
</dbReference>
<dbReference type="GeneTree" id="ENSGT00940000160425"/>
<keyword evidence="3" id="KW-1185">Reference proteome</keyword>
<dbReference type="PANTHER" id="PTHR45632">
    <property type="entry name" value="LD33804P"/>
    <property type="match status" value="1"/>
</dbReference>
<evidence type="ECO:0000256" key="1">
    <source>
        <dbReference type="ARBA" id="ARBA00022441"/>
    </source>
</evidence>
<evidence type="ECO:0000313" key="3">
    <source>
        <dbReference type="Proteomes" id="UP000694404"/>
    </source>
</evidence>
<sequence length="229" mass="25759">MLIFLKFKDRCDDLECQKLILEAMKYHLLPERRTLMQSPRTKPRKSTVGTLYAVGGMDNNKGATTIEKYDLRTNIWIQAGVMNGRRLQFGVAVIDDKLFVIGGRDGLKTLNTVECYNPKTKAWTVLPPMSTHRHGLGVTVLEGLYSVGGRDGSSCLSSMEYDPKTDTWTMVAPLSMPRDAVGVCLLGDKLYAVGGYDGQTYLNTMEAYDPQTNEWTLVLLNLFFFFFSQ</sequence>
<organism evidence="2 3">
    <name type="scientific">Chelonoidis abingdonii</name>
    <name type="common">Abingdon island giant tortoise</name>
    <name type="synonym">Testudo abingdonii</name>
    <dbReference type="NCBI Taxonomy" id="106734"/>
    <lineage>
        <taxon>Eukaryota</taxon>
        <taxon>Metazoa</taxon>
        <taxon>Chordata</taxon>
        <taxon>Craniata</taxon>
        <taxon>Vertebrata</taxon>
        <taxon>Euteleostomi</taxon>
        <taxon>Archelosauria</taxon>
        <taxon>Testudinata</taxon>
        <taxon>Testudines</taxon>
        <taxon>Cryptodira</taxon>
        <taxon>Durocryptodira</taxon>
        <taxon>Testudinoidea</taxon>
        <taxon>Testudinidae</taxon>
        <taxon>Chelonoidis</taxon>
    </lineage>
</organism>
<accession>A0A8C0J2F3</accession>
<dbReference type="Pfam" id="PF01344">
    <property type="entry name" value="Kelch_1"/>
    <property type="match status" value="4"/>
</dbReference>
<keyword evidence="1" id="KW-0880">Kelch repeat</keyword>
<name>A0A8C0J2F3_CHEAB</name>
<dbReference type="Proteomes" id="UP000694404">
    <property type="component" value="Unplaced"/>
</dbReference>
<dbReference type="SUPFAM" id="SSF117281">
    <property type="entry name" value="Kelch motif"/>
    <property type="match status" value="1"/>
</dbReference>
<dbReference type="PANTHER" id="PTHR45632:SF26">
    <property type="entry name" value="BTB DOMAIN-CONTAINING PROTEIN"/>
    <property type="match status" value="1"/>
</dbReference>
<protein>
    <submittedName>
        <fullName evidence="2">Kelch like family member 1</fullName>
    </submittedName>
</protein>
<dbReference type="GO" id="GO:0005737">
    <property type="term" value="C:cytoplasm"/>
    <property type="evidence" value="ECO:0007669"/>
    <property type="project" value="Ensembl"/>
</dbReference>
<gene>
    <name evidence="2" type="primary">KLHL1</name>
</gene>
<dbReference type="InterPro" id="IPR015915">
    <property type="entry name" value="Kelch-typ_b-propeller"/>
</dbReference>
<dbReference type="Gene3D" id="2.120.10.80">
    <property type="entry name" value="Kelch-type beta propeller"/>
    <property type="match status" value="1"/>
</dbReference>
<reference evidence="2" key="2">
    <citation type="submission" date="2025-09" db="UniProtKB">
        <authorList>
            <consortium name="Ensembl"/>
        </authorList>
    </citation>
    <scope>IDENTIFICATION</scope>
</reference>
<reference evidence="2" key="1">
    <citation type="submission" date="2025-08" db="UniProtKB">
        <authorList>
            <consortium name="Ensembl"/>
        </authorList>
    </citation>
    <scope>IDENTIFICATION</scope>
</reference>
<proteinExistence type="predicted"/>
<dbReference type="Ensembl" id="ENSCABT00000027955.1">
    <property type="protein sequence ID" value="ENSCABP00000025513.1"/>
    <property type="gene ID" value="ENSCABG00000018765.1"/>
</dbReference>
<dbReference type="InterPro" id="IPR006652">
    <property type="entry name" value="Kelch_1"/>
</dbReference>
<dbReference type="OMA" id="AMNCART"/>